<reference evidence="6" key="1">
    <citation type="submission" date="2018-02" db="EMBL/GenBank/DDBJ databases">
        <authorList>
            <person name="Cohen D.B."/>
            <person name="Kent A.D."/>
        </authorList>
    </citation>
    <scope>NUCLEOTIDE SEQUENCE</scope>
</reference>
<evidence type="ECO:0000256" key="1">
    <source>
        <dbReference type="ARBA" id="ARBA00004123"/>
    </source>
</evidence>
<dbReference type="GO" id="GO:0003677">
    <property type="term" value="F:DNA binding"/>
    <property type="evidence" value="ECO:0007669"/>
    <property type="project" value="TreeGrafter"/>
</dbReference>
<sequence length="193" mass="22922">MLSGYESNDRKVTLEELQQRLQQKKRKRDNVSEEKKSTSSSADKVEKDVTEALRELAFSHVKLGNEEEHGKKKRKLWKFKALERAKKLEEAMKDPEKDEIILKKHSWKSATSRAAGMKVHDDPSLLKRSIYKKKKRHQKNAEKWKERVQTTHKMKADKQRKRSENIGEGPKLVILSEFHLLYYFRFYYANGYN</sequence>
<dbReference type="GO" id="GO:0042274">
    <property type="term" value="P:ribosomal small subunit biogenesis"/>
    <property type="evidence" value="ECO:0007669"/>
    <property type="project" value="TreeGrafter"/>
</dbReference>
<evidence type="ECO:0000256" key="4">
    <source>
        <dbReference type="SAM" id="MobiDB-lite"/>
    </source>
</evidence>
<evidence type="ECO:0000259" key="5">
    <source>
        <dbReference type="Pfam" id="PF04935"/>
    </source>
</evidence>
<gene>
    <name evidence="6" type="ORF">FSB_LOCUS24734</name>
</gene>
<evidence type="ECO:0000256" key="2">
    <source>
        <dbReference type="ARBA" id="ARBA00005904"/>
    </source>
</evidence>
<name>A0A2N9GB90_FAGSY</name>
<comment type="similarity">
    <text evidence="2">Belongs to the SURF6 family.</text>
</comment>
<evidence type="ECO:0000313" key="6">
    <source>
        <dbReference type="EMBL" id="SPC96852.1"/>
    </source>
</evidence>
<dbReference type="Pfam" id="PF04935">
    <property type="entry name" value="SURF6"/>
    <property type="match status" value="1"/>
</dbReference>
<dbReference type="PANTHER" id="PTHR14369:SF0">
    <property type="entry name" value="SURFEIT LOCUS PROTEIN 6"/>
    <property type="match status" value="1"/>
</dbReference>
<evidence type="ECO:0000256" key="3">
    <source>
        <dbReference type="ARBA" id="ARBA00023242"/>
    </source>
</evidence>
<proteinExistence type="inferred from homology"/>
<protein>
    <recommendedName>
        <fullName evidence="5">Ribosomal RNA-processing protein 14/surfeit locus protein 6 C-terminal domain-containing protein</fullName>
    </recommendedName>
</protein>
<dbReference type="AlphaFoldDB" id="A0A2N9GB90"/>
<dbReference type="GO" id="GO:0005730">
    <property type="term" value="C:nucleolus"/>
    <property type="evidence" value="ECO:0007669"/>
    <property type="project" value="TreeGrafter"/>
</dbReference>
<feature type="compositionally biased region" description="Basic and acidic residues" evidence="4">
    <location>
        <begin position="29"/>
        <end position="47"/>
    </location>
</feature>
<dbReference type="InterPro" id="IPR007019">
    <property type="entry name" value="SURF6"/>
</dbReference>
<dbReference type="InterPro" id="IPR029190">
    <property type="entry name" value="Rrp14/SURF6_C"/>
</dbReference>
<dbReference type="GO" id="GO:0003723">
    <property type="term" value="F:RNA binding"/>
    <property type="evidence" value="ECO:0007669"/>
    <property type="project" value="TreeGrafter"/>
</dbReference>
<feature type="compositionally biased region" description="Basic residues" evidence="4">
    <location>
        <begin position="129"/>
        <end position="138"/>
    </location>
</feature>
<feature type="compositionally biased region" description="Basic and acidic residues" evidence="4">
    <location>
        <begin position="139"/>
        <end position="163"/>
    </location>
</feature>
<dbReference type="EMBL" id="OIVN01001710">
    <property type="protein sequence ID" value="SPC96852.1"/>
    <property type="molecule type" value="Genomic_DNA"/>
</dbReference>
<keyword evidence="3" id="KW-0539">Nucleus</keyword>
<comment type="subcellular location">
    <subcellularLocation>
        <location evidence="1">Nucleus</location>
    </subcellularLocation>
</comment>
<feature type="region of interest" description="Disordered" evidence="4">
    <location>
        <begin position="126"/>
        <end position="163"/>
    </location>
</feature>
<feature type="domain" description="Ribosomal RNA-processing protein 14/surfeit locus protein 6 C-terminal" evidence="5">
    <location>
        <begin position="15"/>
        <end position="166"/>
    </location>
</feature>
<feature type="region of interest" description="Disordered" evidence="4">
    <location>
        <begin position="1"/>
        <end position="47"/>
    </location>
</feature>
<dbReference type="GO" id="GO:0042273">
    <property type="term" value="P:ribosomal large subunit biogenesis"/>
    <property type="evidence" value="ECO:0007669"/>
    <property type="project" value="TreeGrafter"/>
</dbReference>
<accession>A0A2N9GB90</accession>
<dbReference type="PANTHER" id="PTHR14369">
    <property type="entry name" value="SURFEIT LOCUS PROTEIN 6"/>
    <property type="match status" value="1"/>
</dbReference>
<feature type="compositionally biased region" description="Basic and acidic residues" evidence="4">
    <location>
        <begin position="7"/>
        <end position="18"/>
    </location>
</feature>
<organism evidence="6">
    <name type="scientific">Fagus sylvatica</name>
    <name type="common">Beechnut</name>
    <dbReference type="NCBI Taxonomy" id="28930"/>
    <lineage>
        <taxon>Eukaryota</taxon>
        <taxon>Viridiplantae</taxon>
        <taxon>Streptophyta</taxon>
        <taxon>Embryophyta</taxon>
        <taxon>Tracheophyta</taxon>
        <taxon>Spermatophyta</taxon>
        <taxon>Magnoliopsida</taxon>
        <taxon>eudicotyledons</taxon>
        <taxon>Gunneridae</taxon>
        <taxon>Pentapetalae</taxon>
        <taxon>rosids</taxon>
        <taxon>fabids</taxon>
        <taxon>Fagales</taxon>
        <taxon>Fagaceae</taxon>
        <taxon>Fagus</taxon>
    </lineage>
</organism>